<reference evidence="2" key="1">
    <citation type="submission" date="2023-06" db="EMBL/GenBank/DDBJ databases">
        <title>Genome-scale phylogeny and comparative genomics of the fungal order Sordariales.</title>
        <authorList>
            <consortium name="Lawrence Berkeley National Laboratory"/>
            <person name="Hensen N."/>
            <person name="Bonometti L."/>
            <person name="Westerberg I."/>
            <person name="Brannstrom I.O."/>
            <person name="Guillou S."/>
            <person name="Cros-Aarteil S."/>
            <person name="Calhoun S."/>
            <person name="Haridas S."/>
            <person name="Kuo A."/>
            <person name="Mondo S."/>
            <person name="Pangilinan J."/>
            <person name="Riley R."/>
            <person name="LaButti K."/>
            <person name="Andreopoulos B."/>
            <person name="Lipzen A."/>
            <person name="Chen C."/>
            <person name="Yanf M."/>
            <person name="Daum C."/>
            <person name="Ng V."/>
            <person name="Clum A."/>
            <person name="Steindorff A."/>
            <person name="Ohm R."/>
            <person name="Martin F."/>
            <person name="Silar P."/>
            <person name="Natvig D."/>
            <person name="Lalanne C."/>
            <person name="Gautier V."/>
            <person name="Ament-velasquez S.L."/>
            <person name="Kruys A."/>
            <person name="Hutchinson M.I."/>
            <person name="Powell A.J."/>
            <person name="Barry K."/>
            <person name="Miller A.N."/>
            <person name="Grigoriev I.V."/>
            <person name="Debuchy R."/>
            <person name="Gladieux P."/>
            <person name="Thoren M.H."/>
            <person name="Johannesson H."/>
        </authorList>
    </citation>
    <scope>NUCLEOTIDE SEQUENCE</scope>
    <source>
        <strain evidence="2">SMH3391-2</strain>
    </source>
</reference>
<dbReference type="InterPro" id="IPR051781">
    <property type="entry name" value="Metallo-dep_Hydrolase"/>
</dbReference>
<gene>
    <name evidence="2" type="ORF">B0T17DRAFT_621176</name>
</gene>
<dbReference type="SUPFAM" id="SSF51556">
    <property type="entry name" value="Metallo-dependent hydrolases"/>
    <property type="match status" value="1"/>
</dbReference>
<dbReference type="InterPro" id="IPR006680">
    <property type="entry name" value="Amidohydro-rel"/>
</dbReference>
<name>A0AA39TX14_9PEZI</name>
<evidence type="ECO:0000313" key="2">
    <source>
        <dbReference type="EMBL" id="KAK0610718.1"/>
    </source>
</evidence>
<dbReference type="AlphaFoldDB" id="A0AA39TX14"/>
<comment type="caution">
    <text evidence="2">The sequence shown here is derived from an EMBL/GenBank/DDBJ whole genome shotgun (WGS) entry which is preliminary data.</text>
</comment>
<protein>
    <recommendedName>
        <fullName evidence="1">Amidohydrolase-related domain-containing protein</fullName>
    </recommendedName>
</protein>
<evidence type="ECO:0000259" key="1">
    <source>
        <dbReference type="Pfam" id="PF01979"/>
    </source>
</evidence>
<dbReference type="Gene3D" id="3.20.20.140">
    <property type="entry name" value="Metal-dependent hydrolases"/>
    <property type="match status" value="1"/>
</dbReference>
<dbReference type="Pfam" id="PF01979">
    <property type="entry name" value="Amidohydro_1"/>
    <property type="match status" value="1"/>
</dbReference>
<dbReference type="PANTHER" id="PTHR43135">
    <property type="entry name" value="ALPHA-D-RIBOSE 1-METHYLPHOSPHONATE 5-TRIPHOSPHATE DIPHOSPHATASE"/>
    <property type="match status" value="1"/>
</dbReference>
<dbReference type="Proteomes" id="UP001174934">
    <property type="component" value="Unassembled WGS sequence"/>
</dbReference>
<organism evidence="2 3">
    <name type="scientific">Bombardia bombarda</name>
    <dbReference type="NCBI Taxonomy" id="252184"/>
    <lineage>
        <taxon>Eukaryota</taxon>
        <taxon>Fungi</taxon>
        <taxon>Dikarya</taxon>
        <taxon>Ascomycota</taxon>
        <taxon>Pezizomycotina</taxon>
        <taxon>Sordariomycetes</taxon>
        <taxon>Sordariomycetidae</taxon>
        <taxon>Sordariales</taxon>
        <taxon>Lasiosphaeriaceae</taxon>
        <taxon>Bombardia</taxon>
    </lineage>
</organism>
<proteinExistence type="predicted"/>
<accession>A0AA39TX14</accession>
<evidence type="ECO:0000313" key="3">
    <source>
        <dbReference type="Proteomes" id="UP001174934"/>
    </source>
</evidence>
<dbReference type="GO" id="GO:0016787">
    <property type="term" value="F:hydrolase activity"/>
    <property type="evidence" value="ECO:0007669"/>
    <property type="project" value="InterPro"/>
</dbReference>
<dbReference type="EMBL" id="JAULSR010000010">
    <property type="protein sequence ID" value="KAK0610718.1"/>
    <property type="molecule type" value="Genomic_DNA"/>
</dbReference>
<keyword evidence="3" id="KW-1185">Reference proteome</keyword>
<sequence length="152" mass="16796">MACYTHLTQAKVGIPTVLIMKKMTPKIREKYPSATFQTVLDNLTRMHEVGMVICVGTDANIVAGLEIPHGTSIHDEMELMSQSGMSVVNVLRAATSVPAKYFGLTDRREIKEGKRADLTLVEGNPVEDIHVTRNVKHVWIRGCEGGLELCCM</sequence>
<feature type="domain" description="Amidohydrolase-related" evidence="1">
    <location>
        <begin position="39"/>
        <end position="142"/>
    </location>
</feature>
<dbReference type="InterPro" id="IPR032466">
    <property type="entry name" value="Metal_Hydrolase"/>
</dbReference>
<dbReference type="PANTHER" id="PTHR43135:SF3">
    <property type="entry name" value="ALPHA-D-RIBOSE 1-METHYLPHOSPHONATE 5-TRIPHOSPHATE DIPHOSPHATASE"/>
    <property type="match status" value="1"/>
</dbReference>